<name>A2C3X5_PROM1</name>
<gene>
    <name evidence="1" type="ordered locus">NATL1_16281</name>
</gene>
<accession>A2C3X5</accession>
<organism evidence="1 2">
    <name type="scientific">Prochlorococcus marinus (strain NATL1A)</name>
    <dbReference type="NCBI Taxonomy" id="167555"/>
    <lineage>
        <taxon>Bacteria</taxon>
        <taxon>Bacillati</taxon>
        <taxon>Cyanobacteriota</taxon>
        <taxon>Cyanophyceae</taxon>
        <taxon>Synechococcales</taxon>
        <taxon>Prochlorococcaceae</taxon>
        <taxon>Prochlorococcus</taxon>
    </lineage>
</organism>
<reference evidence="2" key="1">
    <citation type="journal article" date="2007" name="PLoS Genet.">
        <title>Patterns and implications of gene gain and loss in the evolution of Prochlorococcus.</title>
        <authorList>
            <person name="Kettler G.C."/>
            <person name="Martiny A.C."/>
            <person name="Huang K."/>
            <person name="Zucker J."/>
            <person name="Coleman M.L."/>
            <person name="Rodrigue S."/>
            <person name="Chen F."/>
            <person name="Lapidus A."/>
            <person name="Ferriera S."/>
            <person name="Johnson J."/>
            <person name="Steglich C."/>
            <person name="Church G.M."/>
            <person name="Richardson P."/>
            <person name="Chisholm S.W."/>
        </authorList>
    </citation>
    <scope>NUCLEOTIDE SEQUENCE [LARGE SCALE GENOMIC DNA]</scope>
    <source>
        <strain evidence="2">NATL1A</strain>
    </source>
</reference>
<proteinExistence type="predicted"/>
<protein>
    <submittedName>
        <fullName evidence="1">Uncharacterized protein</fullName>
    </submittedName>
</protein>
<dbReference type="Proteomes" id="UP000002592">
    <property type="component" value="Chromosome"/>
</dbReference>
<dbReference type="EMBL" id="CP000553">
    <property type="protein sequence ID" value="ABM76185.1"/>
    <property type="molecule type" value="Genomic_DNA"/>
</dbReference>
<evidence type="ECO:0000313" key="2">
    <source>
        <dbReference type="Proteomes" id="UP000002592"/>
    </source>
</evidence>
<dbReference type="RefSeq" id="WP_011824194.1">
    <property type="nucleotide sequence ID" value="NC_008819.1"/>
</dbReference>
<sequence>MIPFIRSLSELMAITESRDNQKNVSQYNESYSSTVDSGQRKRYINSLNKKEIDLPDLPKIIRHKWIKNKISISKFIDDLDYNNQIQSSYDLTLIERQNKKTQQDVA</sequence>
<evidence type="ECO:0000313" key="1">
    <source>
        <dbReference type="EMBL" id="ABM76185.1"/>
    </source>
</evidence>
<dbReference type="eggNOG" id="ENOG503227I">
    <property type="taxonomic scope" value="Bacteria"/>
</dbReference>
<dbReference type="HOGENOM" id="CLU_2220795_0_0_3"/>
<dbReference type="KEGG" id="pme:NATL1_16281"/>
<dbReference type="AlphaFoldDB" id="A2C3X5"/>